<evidence type="ECO:0000256" key="2">
    <source>
        <dbReference type="RuleBase" id="RU003749"/>
    </source>
</evidence>
<feature type="domain" description="STAS" evidence="3">
    <location>
        <begin position="23"/>
        <end position="120"/>
    </location>
</feature>
<dbReference type="AlphaFoldDB" id="A0A1G6WJV8"/>
<dbReference type="PANTHER" id="PTHR33495:SF2">
    <property type="entry name" value="ANTI-SIGMA FACTOR ANTAGONIST TM_1081-RELATED"/>
    <property type="match status" value="1"/>
</dbReference>
<dbReference type="RefSeq" id="WP_091455522.1">
    <property type="nucleotide sequence ID" value="NZ_FMZZ01000015.1"/>
</dbReference>
<reference evidence="5" key="1">
    <citation type="submission" date="2016-10" db="EMBL/GenBank/DDBJ databases">
        <authorList>
            <person name="Varghese N."/>
            <person name="Submissions S."/>
        </authorList>
    </citation>
    <scope>NUCLEOTIDE SEQUENCE [LARGE SCALE GENOMIC DNA]</scope>
    <source>
        <strain evidence="5">IBRC-M 10403</strain>
    </source>
</reference>
<dbReference type="EMBL" id="FMZZ01000015">
    <property type="protein sequence ID" value="SDD66108.1"/>
    <property type="molecule type" value="Genomic_DNA"/>
</dbReference>
<accession>A0A1G6WJV8</accession>
<sequence length="120" mass="12260">MNPDPPPLAISHLGDPGAADHRLVIRGELDYMTAPDLTAALGSLRLHSGSTLTLDLAGLGFCDSTGLSVLLGAHKRMASLGGKLTVSAIDPNLARVLTITGLAHLFTPVETTGEPQGLGA</sequence>
<gene>
    <name evidence="4" type="ORF">SAMN05216174_11545</name>
</gene>
<protein>
    <recommendedName>
        <fullName evidence="2">Anti-sigma factor antagonist</fullName>
    </recommendedName>
</protein>
<dbReference type="NCBIfam" id="TIGR00377">
    <property type="entry name" value="ant_ant_sig"/>
    <property type="match status" value="1"/>
</dbReference>
<dbReference type="InterPro" id="IPR058548">
    <property type="entry name" value="MlaB-like_STAS"/>
</dbReference>
<dbReference type="CDD" id="cd07043">
    <property type="entry name" value="STAS_anti-anti-sigma_factors"/>
    <property type="match status" value="1"/>
</dbReference>
<dbReference type="PANTHER" id="PTHR33495">
    <property type="entry name" value="ANTI-SIGMA FACTOR ANTAGONIST TM_1081-RELATED-RELATED"/>
    <property type="match status" value="1"/>
</dbReference>
<evidence type="ECO:0000256" key="1">
    <source>
        <dbReference type="ARBA" id="ARBA00009013"/>
    </source>
</evidence>
<dbReference type="InterPro" id="IPR003658">
    <property type="entry name" value="Anti-sigma_ant"/>
</dbReference>
<organism evidence="4 5">
    <name type="scientific">Actinokineospora iranica</name>
    <dbReference type="NCBI Taxonomy" id="1271860"/>
    <lineage>
        <taxon>Bacteria</taxon>
        <taxon>Bacillati</taxon>
        <taxon>Actinomycetota</taxon>
        <taxon>Actinomycetes</taxon>
        <taxon>Pseudonocardiales</taxon>
        <taxon>Pseudonocardiaceae</taxon>
        <taxon>Actinokineospora</taxon>
    </lineage>
</organism>
<proteinExistence type="inferred from homology"/>
<dbReference type="InterPro" id="IPR036513">
    <property type="entry name" value="STAS_dom_sf"/>
</dbReference>
<dbReference type="InterPro" id="IPR002645">
    <property type="entry name" value="STAS_dom"/>
</dbReference>
<dbReference type="Pfam" id="PF13466">
    <property type="entry name" value="STAS_2"/>
    <property type="match status" value="1"/>
</dbReference>
<dbReference type="OrthoDB" id="4249752at2"/>
<evidence type="ECO:0000313" key="4">
    <source>
        <dbReference type="EMBL" id="SDD66108.1"/>
    </source>
</evidence>
<keyword evidence="5" id="KW-1185">Reference proteome</keyword>
<dbReference type="PROSITE" id="PS50801">
    <property type="entry name" value="STAS"/>
    <property type="match status" value="1"/>
</dbReference>
<name>A0A1G6WJV8_9PSEU</name>
<dbReference type="Proteomes" id="UP000199501">
    <property type="component" value="Unassembled WGS sequence"/>
</dbReference>
<dbReference type="GO" id="GO:0043856">
    <property type="term" value="F:anti-sigma factor antagonist activity"/>
    <property type="evidence" value="ECO:0007669"/>
    <property type="project" value="InterPro"/>
</dbReference>
<dbReference type="Gene3D" id="3.30.750.24">
    <property type="entry name" value="STAS domain"/>
    <property type="match status" value="1"/>
</dbReference>
<comment type="similarity">
    <text evidence="1 2">Belongs to the anti-sigma-factor antagonist family.</text>
</comment>
<dbReference type="STRING" id="1271860.SAMN05216174_11545"/>
<evidence type="ECO:0000313" key="5">
    <source>
        <dbReference type="Proteomes" id="UP000199501"/>
    </source>
</evidence>
<dbReference type="SUPFAM" id="SSF52091">
    <property type="entry name" value="SpoIIaa-like"/>
    <property type="match status" value="1"/>
</dbReference>
<evidence type="ECO:0000259" key="3">
    <source>
        <dbReference type="PROSITE" id="PS50801"/>
    </source>
</evidence>